<protein>
    <submittedName>
        <fullName evidence="2">Uncharacterized protein</fullName>
    </submittedName>
</protein>
<evidence type="ECO:0000313" key="2">
    <source>
        <dbReference type="EMBL" id="MFC4356573.1"/>
    </source>
</evidence>
<proteinExistence type="predicted"/>
<feature type="transmembrane region" description="Helical" evidence="1">
    <location>
        <begin position="82"/>
        <end position="102"/>
    </location>
</feature>
<keyword evidence="1" id="KW-0472">Membrane</keyword>
<gene>
    <name evidence="2" type="ORF">ACFO0N_01260</name>
</gene>
<organism evidence="2 3">
    <name type="scientific">Halobium salinum</name>
    <dbReference type="NCBI Taxonomy" id="1364940"/>
    <lineage>
        <taxon>Archaea</taxon>
        <taxon>Methanobacteriati</taxon>
        <taxon>Methanobacteriota</taxon>
        <taxon>Stenosarchaea group</taxon>
        <taxon>Halobacteria</taxon>
        <taxon>Halobacteriales</taxon>
        <taxon>Haloferacaceae</taxon>
        <taxon>Halobium</taxon>
    </lineage>
</organism>
<keyword evidence="3" id="KW-1185">Reference proteome</keyword>
<feature type="transmembrane region" description="Helical" evidence="1">
    <location>
        <begin position="114"/>
        <end position="136"/>
    </location>
</feature>
<dbReference type="AlphaFoldDB" id="A0ABD5P7B1"/>
<dbReference type="RefSeq" id="WP_390208680.1">
    <property type="nucleotide sequence ID" value="NZ_JBHSDS010000002.1"/>
</dbReference>
<reference evidence="2 3" key="1">
    <citation type="journal article" date="2019" name="Int. J. Syst. Evol. Microbiol.">
        <title>The Global Catalogue of Microorganisms (GCM) 10K type strain sequencing project: providing services to taxonomists for standard genome sequencing and annotation.</title>
        <authorList>
            <consortium name="The Broad Institute Genomics Platform"/>
            <consortium name="The Broad Institute Genome Sequencing Center for Infectious Disease"/>
            <person name="Wu L."/>
            <person name="Ma J."/>
        </authorList>
    </citation>
    <scope>NUCLEOTIDE SEQUENCE [LARGE SCALE GENOMIC DNA]</scope>
    <source>
        <strain evidence="2 3">CGMCC 1.12553</strain>
    </source>
</reference>
<keyword evidence="1" id="KW-0812">Transmembrane</keyword>
<comment type="caution">
    <text evidence="2">The sequence shown here is derived from an EMBL/GenBank/DDBJ whole genome shotgun (WGS) entry which is preliminary data.</text>
</comment>
<dbReference type="EMBL" id="JBHSDS010000002">
    <property type="protein sequence ID" value="MFC4356573.1"/>
    <property type="molecule type" value="Genomic_DNA"/>
</dbReference>
<feature type="transmembrane region" description="Helical" evidence="1">
    <location>
        <begin position="148"/>
        <end position="167"/>
    </location>
</feature>
<evidence type="ECO:0000256" key="1">
    <source>
        <dbReference type="SAM" id="Phobius"/>
    </source>
</evidence>
<accession>A0ABD5P7B1</accession>
<evidence type="ECO:0000313" key="3">
    <source>
        <dbReference type="Proteomes" id="UP001595921"/>
    </source>
</evidence>
<sequence length="177" mass="18839">MLAYEYHERGVSEMISRDVAVLSVRYGMLGLGGLYAVLLVSLWRRGSESTGAKTVRTLYGVAFYLSIGLLFSAVGFLDLRGLGSALLAASAALWAGGIYIQVSGHRMSLLPETRAGWVDFGIVVVLVSNLFPAVLLMGGHLEPGPLALLAWFGLGALLCGVLVFRVARRRLGSPISA</sequence>
<dbReference type="Proteomes" id="UP001595921">
    <property type="component" value="Unassembled WGS sequence"/>
</dbReference>
<feature type="transmembrane region" description="Helical" evidence="1">
    <location>
        <begin position="20"/>
        <end position="43"/>
    </location>
</feature>
<feature type="transmembrane region" description="Helical" evidence="1">
    <location>
        <begin position="55"/>
        <end position="76"/>
    </location>
</feature>
<keyword evidence="1" id="KW-1133">Transmembrane helix</keyword>
<name>A0ABD5P7B1_9EURY</name>